<accession>A0A9P5PSP7</accession>
<name>A0A9P5PSP7_9AGAR</name>
<organism evidence="1 2">
    <name type="scientific">Rhodocollybia butyracea</name>
    <dbReference type="NCBI Taxonomy" id="206335"/>
    <lineage>
        <taxon>Eukaryota</taxon>
        <taxon>Fungi</taxon>
        <taxon>Dikarya</taxon>
        <taxon>Basidiomycota</taxon>
        <taxon>Agaricomycotina</taxon>
        <taxon>Agaricomycetes</taxon>
        <taxon>Agaricomycetidae</taxon>
        <taxon>Agaricales</taxon>
        <taxon>Marasmiineae</taxon>
        <taxon>Omphalotaceae</taxon>
        <taxon>Rhodocollybia</taxon>
    </lineage>
</organism>
<reference evidence="1" key="1">
    <citation type="submission" date="2020-11" db="EMBL/GenBank/DDBJ databases">
        <authorList>
            <consortium name="DOE Joint Genome Institute"/>
            <person name="Ahrendt S."/>
            <person name="Riley R."/>
            <person name="Andreopoulos W."/>
            <person name="Labutti K."/>
            <person name="Pangilinan J."/>
            <person name="Ruiz-Duenas F.J."/>
            <person name="Barrasa J.M."/>
            <person name="Sanchez-Garcia M."/>
            <person name="Camarero S."/>
            <person name="Miyauchi S."/>
            <person name="Serrano A."/>
            <person name="Linde D."/>
            <person name="Babiker R."/>
            <person name="Drula E."/>
            <person name="Ayuso-Fernandez I."/>
            <person name="Pacheco R."/>
            <person name="Padilla G."/>
            <person name="Ferreira P."/>
            <person name="Barriuso J."/>
            <person name="Kellner H."/>
            <person name="Castanera R."/>
            <person name="Alfaro M."/>
            <person name="Ramirez L."/>
            <person name="Pisabarro A.G."/>
            <person name="Kuo A."/>
            <person name="Tritt A."/>
            <person name="Lipzen A."/>
            <person name="He G."/>
            <person name="Yan M."/>
            <person name="Ng V."/>
            <person name="Cullen D."/>
            <person name="Martin F."/>
            <person name="Rosso M.-N."/>
            <person name="Henrissat B."/>
            <person name="Hibbett D."/>
            <person name="Martinez A.T."/>
            <person name="Grigoriev I.V."/>
        </authorList>
    </citation>
    <scope>NUCLEOTIDE SEQUENCE</scope>
    <source>
        <strain evidence="1">AH 40177</strain>
    </source>
</reference>
<dbReference type="Proteomes" id="UP000772434">
    <property type="component" value="Unassembled WGS sequence"/>
</dbReference>
<evidence type="ECO:0000313" key="1">
    <source>
        <dbReference type="EMBL" id="KAF9067390.1"/>
    </source>
</evidence>
<keyword evidence="2" id="KW-1185">Reference proteome</keyword>
<gene>
    <name evidence="1" type="ORF">BDP27DRAFT_918022</name>
</gene>
<protein>
    <submittedName>
        <fullName evidence="1">Uncharacterized protein</fullName>
    </submittedName>
</protein>
<dbReference type="EMBL" id="JADNRY010000074">
    <property type="protein sequence ID" value="KAF9067390.1"/>
    <property type="molecule type" value="Genomic_DNA"/>
</dbReference>
<evidence type="ECO:0000313" key="2">
    <source>
        <dbReference type="Proteomes" id="UP000772434"/>
    </source>
</evidence>
<comment type="caution">
    <text evidence="1">The sequence shown here is derived from an EMBL/GenBank/DDBJ whole genome shotgun (WGS) entry which is preliminary data.</text>
</comment>
<proteinExistence type="predicted"/>
<dbReference type="AlphaFoldDB" id="A0A9P5PSP7"/>
<sequence length="236" mass="27364">MFLVENPSLHLVTASQGEAKVREEICHESYLLIRRYLIDAGEKGKDIPKFSEMMQASSGITWRTFKDLDSYDLYRVSFTNLITTYLRWKTTDLQRKLPLNVPPEIEKAFLPLLRMIHRRRCGNVDELAPIIHNIFVKVILWEQSTEIKTPLLLEKVVALQSVELGGFRPIKRVSGLCSMIAALDCIFCPVKCHIWGLGRTVLSSWERKSWVMWKIFLRRDMDFSGMGSQIVVMKNM</sequence>